<dbReference type="InterPro" id="IPR001368">
    <property type="entry name" value="TNFR/NGFR_Cys_rich_reg"/>
</dbReference>
<feature type="domain" description="TNFR-Cys" evidence="1">
    <location>
        <begin position="55"/>
        <end position="87"/>
    </location>
</feature>
<evidence type="ECO:0000313" key="2">
    <source>
        <dbReference type="EMBL" id="EKX30850.1"/>
    </source>
</evidence>
<feature type="domain" description="TNFR-Cys" evidence="1">
    <location>
        <begin position="370"/>
        <end position="404"/>
    </location>
</feature>
<name>L1I4T5_GUITC</name>
<evidence type="ECO:0000259" key="1">
    <source>
        <dbReference type="SMART" id="SM00208"/>
    </source>
</evidence>
<evidence type="ECO:0000313" key="4">
    <source>
        <dbReference type="Proteomes" id="UP000011087"/>
    </source>
</evidence>
<dbReference type="Gene3D" id="2.10.50.10">
    <property type="entry name" value="Tumor Necrosis Factor Receptor, subunit A, domain 2"/>
    <property type="match status" value="14"/>
</dbReference>
<dbReference type="KEGG" id="gtt:GUITHDRAFT_122941"/>
<dbReference type="Pfam" id="PF07699">
    <property type="entry name" value="Ephrin_rec_like"/>
    <property type="match status" value="11"/>
</dbReference>
<feature type="domain" description="TNFR-Cys" evidence="1">
    <location>
        <begin position="946"/>
        <end position="980"/>
    </location>
</feature>
<feature type="domain" description="TNFR-Cys" evidence="1">
    <location>
        <begin position="481"/>
        <end position="513"/>
    </location>
</feature>
<protein>
    <recommendedName>
        <fullName evidence="1">TNFR-Cys domain-containing protein</fullName>
    </recommendedName>
</protein>
<dbReference type="InterPro" id="IPR009030">
    <property type="entry name" value="Growth_fac_rcpt_cys_sf"/>
</dbReference>
<gene>
    <name evidence="2" type="ORF">GUITHDRAFT_122941</name>
</gene>
<dbReference type="STRING" id="905079.L1I4T5"/>
<feature type="domain" description="TNFR-Cys" evidence="1">
    <location>
        <begin position="255"/>
        <end position="290"/>
    </location>
</feature>
<dbReference type="eggNOG" id="KOG1217">
    <property type="taxonomic scope" value="Eukaryota"/>
</dbReference>
<dbReference type="AlphaFoldDB" id="L1I4T5"/>
<dbReference type="SMART" id="SM01411">
    <property type="entry name" value="Ephrin_rec_like"/>
    <property type="match status" value="18"/>
</dbReference>
<dbReference type="OMA" id="CGKEAHF"/>
<reference evidence="2 4" key="1">
    <citation type="journal article" date="2012" name="Nature">
        <title>Algal genomes reveal evolutionary mosaicism and the fate of nucleomorphs.</title>
        <authorList>
            <consortium name="DOE Joint Genome Institute"/>
            <person name="Curtis B.A."/>
            <person name="Tanifuji G."/>
            <person name="Burki F."/>
            <person name="Gruber A."/>
            <person name="Irimia M."/>
            <person name="Maruyama S."/>
            <person name="Arias M.C."/>
            <person name="Ball S.G."/>
            <person name="Gile G.H."/>
            <person name="Hirakawa Y."/>
            <person name="Hopkins J.F."/>
            <person name="Kuo A."/>
            <person name="Rensing S.A."/>
            <person name="Schmutz J."/>
            <person name="Symeonidi A."/>
            <person name="Elias M."/>
            <person name="Eveleigh R.J."/>
            <person name="Herman E.K."/>
            <person name="Klute M.J."/>
            <person name="Nakayama T."/>
            <person name="Obornik M."/>
            <person name="Reyes-Prieto A."/>
            <person name="Armbrust E.V."/>
            <person name="Aves S.J."/>
            <person name="Beiko R.G."/>
            <person name="Coutinho P."/>
            <person name="Dacks J.B."/>
            <person name="Durnford D.G."/>
            <person name="Fast N.M."/>
            <person name="Green B.R."/>
            <person name="Grisdale C.J."/>
            <person name="Hempel F."/>
            <person name="Henrissat B."/>
            <person name="Hoppner M.P."/>
            <person name="Ishida K."/>
            <person name="Kim E."/>
            <person name="Koreny L."/>
            <person name="Kroth P.G."/>
            <person name="Liu Y."/>
            <person name="Malik S.B."/>
            <person name="Maier U.G."/>
            <person name="McRose D."/>
            <person name="Mock T."/>
            <person name="Neilson J.A."/>
            <person name="Onodera N.T."/>
            <person name="Poole A.M."/>
            <person name="Pritham E.J."/>
            <person name="Richards T.A."/>
            <person name="Rocap G."/>
            <person name="Roy S.W."/>
            <person name="Sarai C."/>
            <person name="Schaack S."/>
            <person name="Shirato S."/>
            <person name="Slamovits C.H."/>
            <person name="Spencer D.F."/>
            <person name="Suzuki S."/>
            <person name="Worden A.Z."/>
            <person name="Zauner S."/>
            <person name="Barry K."/>
            <person name="Bell C."/>
            <person name="Bharti A.K."/>
            <person name="Crow J.A."/>
            <person name="Grimwood J."/>
            <person name="Kramer R."/>
            <person name="Lindquist E."/>
            <person name="Lucas S."/>
            <person name="Salamov A."/>
            <person name="McFadden G.I."/>
            <person name="Lane C.E."/>
            <person name="Keeling P.J."/>
            <person name="Gray M.W."/>
            <person name="Grigoriev I.V."/>
            <person name="Archibald J.M."/>
        </authorList>
    </citation>
    <scope>NUCLEOTIDE SEQUENCE</scope>
    <source>
        <strain evidence="2 4">CCMP2712</strain>
    </source>
</reference>
<feature type="domain" description="TNFR-Cys" evidence="1">
    <location>
        <begin position="600"/>
        <end position="633"/>
    </location>
</feature>
<feature type="domain" description="TNFR-Cys" evidence="1">
    <location>
        <begin position="1050"/>
        <end position="1083"/>
    </location>
</feature>
<keyword evidence="4" id="KW-1185">Reference proteome</keyword>
<sequence>MLVPGNGSLVPGPNLSLQVVPSGPTSNTTPGYAACRMCPPGYYKPEKGLKSCSACPPGTYSNGSRAASCSGNCSSSAALEAWGATGCTGCPTHSTSLRGSSSQADCICEGGFYDAGAGSMTRQGVNAAANASRAGGPDCRPCAEGSYSNGTGSSVCAQCPANAVSAAGSSFVWECKCHAGFYDASPLANLSGARRWGPACSPCAAGSYSDLQGSTACTACPAGMTSRLTGSTSILDCQCMSGMYMDPKSGDCVTCLPGTYNNESRLTFCQHCPSHTQSQAGSSSIHDCLCDLGFFSSPNGSTACSSCPAGHYNDELGATYCKRCGSHQTSPAQSTSISDCECLPGFSPGWLANVSAGGQQPLDRFGCDPCQPGTYKPGPGNGTCTNCPAGSYASEGGATSCTACPPHSSSAAGSVSQADCGCEAGYMLVPGNGSLVPGPNLSLQVVPSGPTSNTTPGYAACRMCPPGYYKPEKGLKSCSACPPGTYSNGSRAASCSGNCSSSAALEAWGATGCTGCPTHSTSLRGSSSQADCICEGGFYDAGAGSMTRQGERTTTRADLLSVNTARRTRNRKPGSSSIHDCLCDLGFFSSPNGSTACSSCPAGHYNDELGATYCKRCGSHQTSPAQSTSISDCECLPGFSPGWLANVSAGGQQPLDRFGCDPCQPGTYKPGRGQQPLDRYCPAGSYASEGGATSCTACPPHSSSDPGSFNVQMCRCIISMYSSSSGGCFKCPSIDDCGCEAGYMLVPGNGSLVPGPNLSLQVVPSGPTSNTTPGYAACRMCPPGYYKPEKGLKSCSACPPGTYSNGSRAASCSGNCSSSAALEAWGATGCTGCPTHSTSLRGSSSQADCICEGGFYDAGAGSMTRQGVNAAANASRAGGPDCRPCAEGSYSNGTGSSVCAQCPANAVSAAGSSFVWECKCHAGFYDASPLANLSGARRWGPACSPCAAGSYSDLQGSTACTACPAGMTSRLTGSTSILDCQCMSGMYMDPKSGDCVTCLPGTYNNESRLTFCQHCPSHTQSQAGSSSIHDCLCDLGFFSSPNGSTACSSCPAGHYNDELGATYCKRCGSHQTSPAQSTSISDCECLPGFSPGWLANVSAGGQQPLDRFGCDPCQPGTYKPGPGNGT</sequence>
<feature type="non-terminal residue" evidence="2">
    <location>
        <position position="1"/>
    </location>
</feature>
<dbReference type="SMART" id="SM00208">
    <property type="entry name" value="TNFR"/>
    <property type="match status" value="11"/>
</dbReference>
<feature type="domain" description="TNFR-Cys" evidence="1">
    <location>
        <begin position="798"/>
        <end position="830"/>
    </location>
</feature>
<feature type="domain" description="TNFR-Cys" evidence="1">
    <location>
        <begin position="203"/>
        <end position="237"/>
    </location>
</feature>
<dbReference type="Proteomes" id="UP000011087">
    <property type="component" value="Unassembled WGS sequence"/>
</dbReference>
<dbReference type="PaxDb" id="55529-EKX30850"/>
<dbReference type="RefSeq" id="XP_005817830.1">
    <property type="nucleotide sequence ID" value="XM_005817773.1"/>
</dbReference>
<feature type="domain" description="TNFR-Cys" evidence="1">
    <location>
        <begin position="307"/>
        <end position="340"/>
    </location>
</feature>
<dbReference type="PANTHER" id="PTHR46967">
    <property type="entry name" value="INSULIN-LIKE GROWTH FACTOR BINDING PROTEIN,N-TERMINAL"/>
    <property type="match status" value="1"/>
</dbReference>
<reference evidence="4" key="2">
    <citation type="submission" date="2012-11" db="EMBL/GenBank/DDBJ databases">
        <authorList>
            <person name="Kuo A."/>
            <person name="Curtis B.A."/>
            <person name="Tanifuji G."/>
            <person name="Burki F."/>
            <person name="Gruber A."/>
            <person name="Irimia M."/>
            <person name="Maruyama S."/>
            <person name="Arias M.C."/>
            <person name="Ball S.G."/>
            <person name="Gile G.H."/>
            <person name="Hirakawa Y."/>
            <person name="Hopkins J.F."/>
            <person name="Rensing S.A."/>
            <person name="Schmutz J."/>
            <person name="Symeonidi A."/>
            <person name="Elias M."/>
            <person name="Eveleigh R.J."/>
            <person name="Herman E.K."/>
            <person name="Klute M.J."/>
            <person name="Nakayama T."/>
            <person name="Obornik M."/>
            <person name="Reyes-Prieto A."/>
            <person name="Armbrust E.V."/>
            <person name="Aves S.J."/>
            <person name="Beiko R.G."/>
            <person name="Coutinho P."/>
            <person name="Dacks J.B."/>
            <person name="Durnford D.G."/>
            <person name="Fast N.M."/>
            <person name="Green B.R."/>
            <person name="Grisdale C."/>
            <person name="Hempe F."/>
            <person name="Henrissat B."/>
            <person name="Hoppner M.P."/>
            <person name="Ishida K.-I."/>
            <person name="Kim E."/>
            <person name="Koreny L."/>
            <person name="Kroth P.G."/>
            <person name="Liu Y."/>
            <person name="Malik S.-B."/>
            <person name="Maier U.G."/>
            <person name="McRose D."/>
            <person name="Mock T."/>
            <person name="Neilson J.A."/>
            <person name="Onodera N.T."/>
            <person name="Poole A.M."/>
            <person name="Pritham E.J."/>
            <person name="Richards T.A."/>
            <person name="Rocap G."/>
            <person name="Roy S.W."/>
            <person name="Sarai C."/>
            <person name="Schaack S."/>
            <person name="Shirato S."/>
            <person name="Slamovits C.H."/>
            <person name="Spencer D.F."/>
            <person name="Suzuki S."/>
            <person name="Worden A.Z."/>
            <person name="Zauner S."/>
            <person name="Barry K."/>
            <person name="Bell C."/>
            <person name="Bharti A.K."/>
            <person name="Crow J.A."/>
            <person name="Grimwood J."/>
            <person name="Kramer R."/>
            <person name="Lindquist E."/>
            <person name="Lucas S."/>
            <person name="Salamov A."/>
            <person name="McFadden G.I."/>
            <person name="Lane C.E."/>
            <person name="Keeling P.J."/>
            <person name="Gray M.W."/>
            <person name="Grigoriev I.V."/>
            <person name="Archibald J.M."/>
        </authorList>
    </citation>
    <scope>NUCLEOTIDE SEQUENCE</scope>
    <source>
        <strain evidence="4">CCMP2712</strain>
    </source>
</reference>
<dbReference type="InterPro" id="IPR011641">
    <property type="entry name" value="Tyr-kin_ephrin_A/B_rcpt-like"/>
</dbReference>
<evidence type="ECO:0000313" key="3">
    <source>
        <dbReference type="EnsemblProtists" id="EKX30850"/>
    </source>
</evidence>
<reference evidence="3" key="3">
    <citation type="submission" date="2015-06" db="UniProtKB">
        <authorList>
            <consortium name="EnsemblProtists"/>
        </authorList>
    </citation>
    <scope>IDENTIFICATION</scope>
</reference>
<dbReference type="SUPFAM" id="SSF57184">
    <property type="entry name" value="Growth factor receptor domain"/>
    <property type="match status" value="6"/>
</dbReference>
<dbReference type="EMBL" id="JH993505">
    <property type="protein sequence ID" value="EKX30850.1"/>
    <property type="molecule type" value="Genomic_DNA"/>
</dbReference>
<dbReference type="PANTHER" id="PTHR46967:SF2">
    <property type="entry name" value="SUSHI, VON WILLEBRAND FACTOR TYPE A, EGF AND PENTRAXIN DOMAIN-CONTAINING PROTEIN 1-LIKE"/>
    <property type="match status" value="1"/>
</dbReference>
<organism evidence="2">
    <name type="scientific">Guillardia theta (strain CCMP2712)</name>
    <name type="common">Cryptophyte</name>
    <dbReference type="NCBI Taxonomy" id="905079"/>
    <lineage>
        <taxon>Eukaryota</taxon>
        <taxon>Cryptophyceae</taxon>
        <taxon>Pyrenomonadales</taxon>
        <taxon>Geminigeraceae</taxon>
        <taxon>Guillardia</taxon>
    </lineage>
</organism>
<accession>L1I4T5</accession>
<dbReference type="HOGENOM" id="CLU_279741_0_0_1"/>
<proteinExistence type="predicted"/>
<feature type="domain" description="TNFR-Cys" evidence="1">
    <location>
        <begin position="998"/>
        <end position="1033"/>
    </location>
</feature>
<dbReference type="EnsemblProtists" id="EKX30850">
    <property type="protein sequence ID" value="EKX30850"/>
    <property type="gene ID" value="GUITHDRAFT_122941"/>
</dbReference>
<dbReference type="OrthoDB" id="413581at2759"/>
<dbReference type="GeneID" id="17287570"/>